<dbReference type="EMBL" id="MHLU01000022">
    <property type="protein sequence ID" value="OGZ20314.1"/>
    <property type="molecule type" value="Genomic_DNA"/>
</dbReference>
<reference evidence="1 2" key="1">
    <citation type="journal article" date="2016" name="Nat. Commun.">
        <title>Thousands of microbial genomes shed light on interconnected biogeochemical processes in an aquifer system.</title>
        <authorList>
            <person name="Anantharaman K."/>
            <person name="Brown C.T."/>
            <person name="Hug L.A."/>
            <person name="Sharon I."/>
            <person name="Castelle C.J."/>
            <person name="Probst A.J."/>
            <person name="Thomas B.C."/>
            <person name="Singh A."/>
            <person name="Wilkins M.J."/>
            <person name="Karaoz U."/>
            <person name="Brodie E.L."/>
            <person name="Williams K.H."/>
            <person name="Hubbard S.S."/>
            <person name="Banfield J.F."/>
        </authorList>
    </citation>
    <scope>NUCLEOTIDE SEQUENCE [LARGE SCALE GENOMIC DNA]</scope>
</reference>
<proteinExistence type="predicted"/>
<gene>
    <name evidence="1" type="ORF">A2494_00080</name>
</gene>
<name>A0A1G2E386_9BACT</name>
<dbReference type="AlphaFoldDB" id="A0A1G2E386"/>
<evidence type="ECO:0000313" key="2">
    <source>
        <dbReference type="Proteomes" id="UP000178106"/>
    </source>
</evidence>
<comment type="caution">
    <text evidence="1">The sequence shown here is derived from an EMBL/GenBank/DDBJ whole genome shotgun (WGS) entry which is preliminary data.</text>
</comment>
<organism evidence="1 2">
    <name type="scientific">Candidatus Lloydbacteria bacterium RIFOXYC12_FULL_46_25</name>
    <dbReference type="NCBI Taxonomy" id="1798670"/>
    <lineage>
        <taxon>Bacteria</taxon>
        <taxon>Candidatus Lloydiibacteriota</taxon>
    </lineage>
</organism>
<accession>A0A1G2E386</accession>
<evidence type="ECO:0000313" key="1">
    <source>
        <dbReference type="EMBL" id="OGZ20314.1"/>
    </source>
</evidence>
<sequence>MIYTSYTQKIHIKTFLFDTKIVNLFFILNLTQYTKIPIKYVRKIFANKMISHPLHLRLIFNLKDSIMKTLSIPA</sequence>
<protein>
    <submittedName>
        <fullName evidence="1">Uncharacterized protein</fullName>
    </submittedName>
</protein>
<dbReference type="Proteomes" id="UP000178106">
    <property type="component" value="Unassembled WGS sequence"/>
</dbReference>